<evidence type="ECO:0000256" key="2">
    <source>
        <dbReference type="ARBA" id="ARBA00008465"/>
    </source>
</evidence>
<dbReference type="PANTHER" id="PTHR48101:SF4">
    <property type="entry name" value="METHYLMALONYL-COA MUTASE, MITOCHONDRIAL"/>
    <property type="match status" value="1"/>
</dbReference>
<dbReference type="PANTHER" id="PTHR48101">
    <property type="entry name" value="METHYLMALONYL-COA MUTASE, MITOCHONDRIAL-RELATED"/>
    <property type="match status" value="1"/>
</dbReference>
<dbReference type="AlphaFoldDB" id="A0AA37IDB6"/>
<comment type="caution">
    <text evidence="10">The sequence shown here is derived from an EMBL/GenBank/DDBJ whole genome shotgun (WGS) entry which is preliminary data.</text>
</comment>
<evidence type="ECO:0000256" key="8">
    <source>
        <dbReference type="ARBA" id="ARBA00072363"/>
    </source>
</evidence>
<accession>A0AA37IDB6</accession>
<evidence type="ECO:0000259" key="9">
    <source>
        <dbReference type="PROSITE" id="PS51332"/>
    </source>
</evidence>
<dbReference type="NCBIfam" id="TIGR00641">
    <property type="entry name" value="acid_CoA_mut_N"/>
    <property type="match status" value="1"/>
</dbReference>
<dbReference type="Pfam" id="PF02310">
    <property type="entry name" value="B12-binding"/>
    <property type="match status" value="1"/>
</dbReference>
<dbReference type="GO" id="GO:0019678">
    <property type="term" value="P:propionate metabolic process, methylmalonyl pathway"/>
    <property type="evidence" value="ECO:0007669"/>
    <property type="project" value="TreeGrafter"/>
</dbReference>
<dbReference type="PROSITE" id="PS51332">
    <property type="entry name" value="B12_BINDING"/>
    <property type="match status" value="1"/>
</dbReference>
<evidence type="ECO:0000313" key="11">
    <source>
        <dbReference type="Proteomes" id="UP001055111"/>
    </source>
</evidence>
<dbReference type="InterPro" id="IPR016176">
    <property type="entry name" value="Cbl-dep_enz_cat"/>
</dbReference>
<dbReference type="InterPro" id="IPR006159">
    <property type="entry name" value="Acid_CoA_mut_C"/>
</dbReference>
<protein>
    <recommendedName>
        <fullName evidence="8">Methylmalonyl-CoA mutase</fullName>
        <ecNumber evidence="3">5.4.99.2</ecNumber>
    </recommendedName>
</protein>
<dbReference type="InterPro" id="IPR006098">
    <property type="entry name" value="MMCoA_mutase_a_cat"/>
</dbReference>
<keyword evidence="5" id="KW-0479">Metal-binding</keyword>
<dbReference type="Pfam" id="PF01642">
    <property type="entry name" value="MM_CoA_mutase"/>
    <property type="match status" value="1"/>
</dbReference>
<dbReference type="EC" id="5.4.99.2" evidence="3"/>
<organism evidence="10 11">
    <name type="scientific">Caballeronia novacaledonica</name>
    <dbReference type="NCBI Taxonomy" id="1544861"/>
    <lineage>
        <taxon>Bacteria</taxon>
        <taxon>Pseudomonadati</taxon>
        <taxon>Pseudomonadota</taxon>
        <taxon>Betaproteobacteria</taxon>
        <taxon>Burkholderiales</taxon>
        <taxon>Burkholderiaceae</taxon>
        <taxon>Caballeronia</taxon>
    </lineage>
</organism>
<dbReference type="FunFam" id="3.20.20.240:FF:000001">
    <property type="entry name" value="Probable methylmalonyl-coa mutase"/>
    <property type="match status" value="1"/>
</dbReference>
<feature type="domain" description="B12-binding" evidence="9">
    <location>
        <begin position="557"/>
        <end position="684"/>
    </location>
</feature>
<keyword evidence="4" id="KW-0846">Cobalamin</keyword>
<dbReference type="GO" id="GO:0046872">
    <property type="term" value="F:metal ion binding"/>
    <property type="evidence" value="ECO:0007669"/>
    <property type="project" value="UniProtKB-KW"/>
</dbReference>
<dbReference type="SUPFAM" id="SSF52242">
    <property type="entry name" value="Cobalamin (vitamin B12)-binding domain"/>
    <property type="match status" value="1"/>
</dbReference>
<keyword evidence="6" id="KW-0413">Isomerase</keyword>
<dbReference type="GO" id="GO:0004494">
    <property type="term" value="F:methylmalonyl-CoA mutase activity"/>
    <property type="evidence" value="ECO:0007669"/>
    <property type="project" value="UniProtKB-EC"/>
</dbReference>
<dbReference type="InterPro" id="IPR006158">
    <property type="entry name" value="Cobalamin-bd"/>
</dbReference>
<evidence type="ECO:0000256" key="7">
    <source>
        <dbReference type="ARBA" id="ARBA00023285"/>
    </source>
</evidence>
<reference evidence="10" key="1">
    <citation type="submission" date="2022-09" db="EMBL/GenBank/DDBJ databases">
        <title>Isolation and characterization of 3-chlorobenzoate degrading bacteria from soils in Shizuoka.</title>
        <authorList>
            <person name="Ifat A."/>
            <person name="Ogawa N."/>
            <person name="Kimbara K."/>
            <person name="Moriuchi R."/>
            <person name="Dohra H."/>
            <person name="Shintani M."/>
        </authorList>
    </citation>
    <scope>NUCLEOTIDE SEQUENCE</scope>
    <source>
        <strain evidence="10">19CS4-2</strain>
    </source>
</reference>
<sequence>MSRPRRVPLKPLYTSADLDGIEHLGSQPGAQPFVRGPYASMYTSKPWTIRQYAGYADAADSNLAFRKALARGAQGLSVAFDLPTQLGYDSTDHEARADVGLAGVAIDTVEDMARLFEGIALDRVSVSMTMNGAVLPVLAAFIVAAEERGIARDSLSGTVQNDILKEFMVRNTYVFAPEPSMRIVADVAQFLHEHMPRFKALSVSGYHFQEAGADASLELALTFANAREYLRALRARGLEADAVCEQLSFFFGTGTDFYTEIAKLRAARLLWSGIAAEEGASTPKSRALRMHCQTSGWSLSPTRTHNNIVRTTVEAMAAVFGGTQSLHTNAHDEALALPSASASQLARDTQLILQHEMGLCDVIDPWAGSYMMESLTADLAGRAREMIDEIEAGGGAREAIRTGWVRQQIHASAAATQARIDTGEQMIVGTNAFASIEADDDAPECVAIDGERVRVQQSRRIADVKRRRDEYRVSTTLAALTRAAHDDAGNLLALTIDCMRARATVGECTRALEAVWPRYVQPSGVTSNAYGTQCAGDEAWHAASAQVARLAKKLGRKPRLLMAKLGLDGHDRGANVVSAALKDAGFDVTMSGLFASPTRAARFAAEERCDVIGISSLAGAHGSLVLQFMRELGERDVCAPVVVGGIVPDNDALSLRNMGVAEIFGPETTVHEIVARLVRLIETSRFGASARPGRVADLDRERSTVDSGPLHGGPYCLTPGADRPCDGCSDREH</sequence>
<dbReference type="InterPro" id="IPR006099">
    <property type="entry name" value="MeMalonylCoA_mutase_a/b_cat"/>
</dbReference>
<dbReference type="NCBIfam" id="NF006944">
    <property type="entry name" value="PRK09426.1"/>
    <property type="match status" value="1"/>
</dbReference>
<dbReference type="RefSeq" id="WP_238213101.1">
    <property type="nucleotide sequence ID" value="NZ_BPUS01000006.1"/>
</dbReference>
<dbReference type="GO" id="GO:0031419">
    <property type="term" value="F:cobalamin binding"/>
    <property type="evidence" value="ECO:0007669"/>
    <property type="project" value="UniProtKB-KW"/>
</dbReference>
<evidence type="ECO:0000313" key="10">
    <source>
        <dbReference type="EMBL" id="GJH26508.1"/>
    </source>
</evidence>
<evidence type="ECO:0000256" key="5">
    <source>
        <dbReference type="ARBA" id="ARBA00022723"/>
    </source>
</evidence>
<dbReference type="NCBIfam" id="TIGR00640">
    <property type="entry name" value="acid_CoA_mut_C"/>
    <property type="match status" value="1"/>
</dbReference>
<dbReference type="Gene3D" id="3.40.50.280">
    <property type="entry name" value="Cobalamin-binding domain"/>
    <property type="match status" value="1"/>
</dbReference>
<keyword evidence="7" id="KW-0170">Cobalt</keyword>
<evidence type="ECO:0000256" key="3">
    <source>
        <dbReference type="ARBA" id="ARBA00012398"/>
    </source>
</evidence>
<dbReference type="EMBL" id="BPUS01000006">
    <property type="protein sequence ID" value="GJH26508.1"/>
    <property type="molecule type" value="Genomic_DNA"/>
</dbReference>
<evidence type="ECO:0000256" key="6">
    <source>
        <dbReference type="ARBA" id="ARBA00023235"/>
    </source>
</evidence>
<evidence type="ECO:0000256" key="1">
    <source>
        <dbReference type="ARBA" id="ARBA00001922"/>
    </source>
</evidence>
<name>A0AA37IDB6_9BURK</name>
<comment type="similarity">
    <text evidence="2">Belongs to the methylmalonyl-CoA mutase family.</text>
</comment>
<gene>
    <name evidence="10" type="primary">scpA</name>
    <name evidence="10" type="ORF">CBA19CS42_18350</name>
</gene>
<dbReference type="Gene3D" id="3.20.20.240">
    <property type="entry name" value="Methylmalonyl-CoA mutase"/>
    <property type="match status" value="1"/>
</dbReference>
<dbReference type="GO" id="GO:0005737">
    <property type="term" value="C:cytoplasm"/>
    <property type="evidence" value="ECO:0007669"/>
    <property type="project" value="TreeGrafter"/>
</dbReference>
<dbReference type="InterPro" id="IPR036724">
    <property type="entry name" value="Cobalamin-bd_sf"/>
</dbReference>
<evidence type="ECO:0000256" key="4">
    <source>
        <dbReference type="ARBA" id="ARBA00022628"/>
    </source>
</evidence>
<dbReference type="Proteomes" id="UP001055111">
    <property type="component" value="Unassembled WGS sequence"/>
</dbReference>
<dbReference type="SUPFAM" id="SSF51703">
    <property type="entry name" value="Cobalamin (vitamin B12)-dependent enzymes"/>
    <property type="match status" value="1"/>
</dbReference>
<comment type="cofactor">
    <cofactor evidence="1">
        <name>adenosylcob(III)alamin</name>
        <dbReference type="ChEBI" id="CHEBI:18408"/>
    </cofactor>
</comment>
<proteinExistence type="inferred from homology"/>